<evidence type="ECO:0000259" key="3">
    <source>
        <dbReference type="SMART" id="SM00993"/>
    </source>
</evidence>
<dbReference type="InterPro" id="IPR046757">
    <property type="entry name" value="YL1_N"/>
</dbReference>
<dbReference type="GeneID" id="59341725"/>
<dbReference type="Proteomes" id="UP000636479">
    <property type="component" value="Unassembled WGS sequence"/>
</dbReference>
<feature type="region of interest" description="Disordered" evidence="2">
    <location>
        <begin position="1"/>
        <end position="173"/>
    </location>
</feature>
<dbReference type="SMART" id="SM00993">
    <property type="entry name" value="YL1_C"/>
    <property type="match status" value="1"/>
</dbReference>
<feature type="domain" description="Vps72/YL1 C-terminal" evidence="3">
    <location>
        <begin position="324"/>
        <end position="353"/>
    </location>
</feature>
<evidence type="ECO:0000313" key="4">
    <source>
        <dbReference type="EMBL" id="KAF7312196.1"/>
    </source>
</evidence>
<dbReference type="GO" id="GO:0005634">
    <property type="term" value="C:nucleus"/>
    <property type="evidence" value="ECO:0007669"/>
    <property type="project" value="TreeGrafter"/>
</dbReference>
<dbReference type="PANTHER" id="PTHR13275:SF4">
    <property type="entry name" value="VACUOLAR PROTEIN SORTING-ASSOCIATED PROTEIN 72 HOMOLOG"/>
    <property type="match status" value="1"/>
</dbReference>
<accession>A0A8H6WD73</accession>
<sequence length="379" mass="43111">MQVDEPEEPLTMRRSRRSTAGNRMQAAMAEMALEEVKDEEDADFTNDNDEEDIFDDDFESTASEAESAPDIKDEEKRTRRATRTRWERAANAAHARNKATFQPEHKASPPSSPPKTRQTRRGVSISEPATENKNRQSKRKHTVLSRTLTESRLKQSEEQRKAAQQAKKPRQQARMITQAELIARALDAEEGNIIEHRDYLKDEEEKRQRARVVRQVVKGPLVRWLSRTEDVQTLVNPYAPLPHSSTSIPPVPTVVHVQKSSRNYVVHEQTQQPGSPPPTNNRNADTHNKPSWGSTMTAMFGAHVNWEEMQVYSGTDRPLTRPTPTCPITGRLARYCDPQTGVPFADLEAYQSLQRVLNHEFIWNSSLGAYVGHGAFSRR</sequence>
<feature type="region of interest" description="Disordered" evidence="2">
    <location>
        <begin position="265"/>
        <end position="291"/>
    </location>
</feature>
<evidence type="ECO:0000256" key="1">
    <source>
        <dbReference type="ARBA" id="ARBA00006832"/>
    </source>
</evidence>
<evidence type="ECO:0000256" key="2">
    <source>
        <dbReference type="SAM" id="MobiDB-lite"/>
    </source>
</evidence>
<dbReference type="RefSeq" id="XP_037224304.1">
    <property type="nucleotide sequence ID" value="XM_037359209.1"/>
</dbReference>
<comment type="similarity">
    <text evidence="1">Belongs to the VPS72/YL1 family.</text>
</comment>
<dbReference type="Pfam" id="PF05764">
    <property type="entry name" value="YL1"/>
    <property type="match status" value="1"/>
</dbReference>
<comment type="caution">
    <text evidence="4">The sequence shown here is derived from an EMBL/GenBank/DDBJ whole genome shotgun (WGS) entry which is preliminary data.</text>
</comment>
<dbReference type="EMBL" id="JACAZF010000002">
    <property type="protein sequence ID" value="KAF7312196.1"/>
    <property type="molecule type" value="Genomic_DNA"/>
</dbReference>
<dbReference type="InterPro" id="IPR013272">
    <property type="entry name" value="Vps72/YL1_C"/>
</dbReference>
<organism evidence="4 5">
    <name type="scientific">Mycena indigotica</name>
    <dbReference type="NCBI Taxonomy" id="2126181"/>
    <lineage>
        <taxon>Eukaryota</taxon>
        <taxon>Fungi</taxon>
        <taxon>Dikarya</taxon>
        <taxon>Basidiomycota</taxon>
        <taxon>Agaricomycotina</taxon>
        <taxon>Agaricomycetes</taxon>
        <taxon>Agaricomycetidae</taxon>
        <taxon>Agaricales</taxon>
        <taxon>Marasmiineae</taxon>
        <taxon>Mycenaceae</taxon>
        <taxon>Mycena</taxon>
    </lineage>
</organism>
<dbReference type="AlphaFoldDB" id="A0A8H6WD73"/>
<dbReference type="OrthoDB" id="78296at2759"/>
<proteinExistence type="inferred from homology"/>
<reference evidence="4" key="1">
    <citation type="submission" date="2020-05" db="EMBL/GenBank/DDBJ databases">
        <title>Mycena genomes resolve the evolution of fungal bioluminescence.</title>
        <authorList>
            <person name="Tsai I.J."/>
        </authorList>
    </citation>
    <scope>NUCLEOTIDE SEQUENCE</scope>
    <source>
        <strain evidence="4">171206Taipei</strain>
    </source>
</reference>
<dbReference type="PANTHER" id="PTHR13275">
    <property type="entry name" value="YL-1 PROTEIN TRANSCRIPTION FACTOR-LIKE 1"/>
    <property type="match status" value="1"/>
</dbReference>
<keyword evidence="5" id="KW-1185">Reference proteome</keyword>
<dbReference type="Pfam" id="PF08265">
    <property type="entry name" value="YL1_C"/>
    <property type="match status" value="1"/>
</dbReference>
<name>A0A8H6WD73_9AGAR</name>
<feature type="compositionally biased region" description="Basic and acidic residues" evidence="2">
    <location>
        <begin position="149"/>
        <end position="161"/>
    </location>
</feature>
<feature type="compositionally biased region" description="Acidic residues" evidence="2">
    <location>
        <begin position="32"/>
        <end position="59"/>
    </location>
</feature>
<gene>
    <name evidence="4" type="ORF">MIND_00232500</name>
</gene>
<protein>
    <submittedName>
        <fullName evidence="4">YL1-C domain-containing protein</fullName>
    </submittedName>
</protein>
<evidence type="ECO:0000313" key="5">
    <source>
        <dbReference type="Proteomes" id="UP000636479"/>
    </source>
</evidence>